<dbReference type="GO" id="GO:0009003">
    <property type="term" value="F:signal peptidase activity"/>
    <property type="evidence" value="ECO:0007669"/>
    <property type="project" value="UniProtKB-EC"/>
</dbReference>
<keyword evidence="2" id="KW-0472">Membrane</keyword>
<evidence type="ECO:0000256" key="2">
    <source>
        <dbReference type="SAM" id="Phobius"/>
    </source>
</evidence>
<keyword evidence="2" id="KW-0812">Transmembrane</keyword>
<dbReference type="GO" id="GO:0006465">
    <property type="term" value="P:signal peptide processing"/>
    <property type="evidence" value="ECO:0007669"/>
    <property type="project" value="UniProtKB-UniRule"/>
</dbReference>
<reference evidence="3 4" key="1">
    <citation type="submission" date="2020-10" db="EMBL/GenBank/DDBJ databases">
        <title>Haloactinobacterium sp. RN3S43, a bacterium isolated from saline soil.</title>
        <authorList>
            <person name="Sun J.-Q."/>
        </authorList>
    </citation>
    <scope>NUCLEOTIDE SEQUENCE [LARGE SCALE GENOMIC DNA]</scope>
    <source>
        <strain evidence="3 4">RN3S43</strain>
    </source>
</reference>
<feature type="transmembrane region" description="Helical" evidence="2">
    <location>
        <begin position="145"/>
        <end position="171"/>
    </location>
</feature>
<protein>
    <recommendedName>
        <fullName evidence="1">Signal peptidase I</fullName>
        <ecNumber evidence="1">3.4.21.89</ecNumber>
    </recommendedName>
</protein>
<name>A0A7M1STA5_9MICO</name>
<sequence>MLVGLTSGTLRPPPERRVLSRIGDVLLTALAVAGGLCILLVILAVTLNITLIMFSTGSMAPTIPAGSVAVVREMPASQIEVGDVVTVDRAGALPVTHRVTDVLTRDGDRATFTMQGDANDDPDPAPYTAETVRVVLTSVPHLASVIVWSGHPVVLGCLTVTATALVTWAFWPRRTRGSPESAADPDLPQV</sequence>
<dbReference type="GO" id="GO:0004252">
    <property type="term" value="F:serine-type endopeptidase activity"/>
    <property type="evidence" value="ECO:0007669"/>
    <property type="project" value="UniProtKB-UniRule"/>
</dbReference>
<feature type="transmembrane region" description="Helical" evidence="2">
    <location>
        <begin position="25"/>
        <end position="54"/>
    </location>
</feature>
<dbReference type="NCBIfam" id="TIGR02228">
    <property type="entry name" value="sigpep_I_arch"/>
    <property type="match status" value="1"/>
</dbReference>
<dbReference type="EMBL" id="CP063169">
    <property type="protein sequence ID" value="QOR70735.1"/>
    <property type="molecule type" value="Genomic_DNA"/>
</dbReference>
<evidence type="ECO:0000256" key="1">
    <source>
        <dbReference type="NCBIfam" id="TIGR02228"/>
    </source>
</evidence>
<accession>A0A7M1STA5</accession>
<dbReference type="EC" id="3.4.21.89" evidence="1"/>
<organism evidence="3 4">
    <name type="scientific">Ruania alkalisoli</name>
    <dbReference type="NCBI Taxonomy" id="2779775"/>
    <lineage>
        <taxon>Bacteria</taxon>
        <taxon>Bacillati</taxon>
        <taxon>Actinomycetota</taxon>
        <taxon>Actinomycetes</taxon>
        <taxon>Micrococcales</taxon>
        <taxon>Ruaniaceae</taxon>
        <taxon>Ruania</taxon>
    </lineage>
</organism>
<proteinExistence type="predicted"/>
<dbReference type="Proteomes" id="UP000593758">
    <property type="component" value="Chromosome"/>
</dbReference>
<dbReference type="AlphaFoldDB" id="A0A7M1STA5"/>
<keyword evidence="3" id="KW-0378">Hydrolase</keyword>
<dbReference type="KEGG" id="halt:IM660_19560"/>
<dbReference type="GO" id="GO:0016020">
    <property type="term" value="C:membrane"/>
    <property type="evidence" value="ECO:0007669"/>
    <property type="project" value="UniProtKB-UniRule"/>
</dbReference>
<dbReference type="CDD" id="cd06462">
    <property type="entry name" value="Peptidase_S24_S26"/>
    <property type="match status" value="1"/>
</dbReference>
<keyword evidence="4" id="KW-1185">Reference proteome</keyword>
<evidence type="ECO:0000313" key="4">
    <source>
        <dbReference type="Proteomes" id="UP000593758"/>
    </source>
</evidence>
<keyword evidence="2" id="KW-1133">Transmembrane helix</keyword>
<evidence type="ECO:0000313" key="3">
    <source>
        <dbReference type="EMBL" id="QOR70735.1"/>
    </source>
</evidence>
<dbReference type="InterPro" id="IPR001733">
    <property type="entry name" value="Peptidase_S26B"/>
</dbReference>
<gene>
    <name evidence="3" type="ORF">IM660_19560</name>
</gene>